<dbReference type="GeneID" id="24125084"/>
<keyword evidence="2" id="KW-1185">Reference proteome</keyword>
<reference evidence="1 2" key="1">
    <citation type="journal article" date="2013" name="PLoS Genet.">
        <title>Distinctive expansion of potential virulence genes in the genome of the oomycete fish pathogen Saprolegnia parasitica.</title>
        <authorList>
            <person name="Jiang R.H."/>
            <person name="de Bruijn I."/>
            <person name="Haas B.J."/>
            <person name="Belmonte R."/>
            <person name="Lobach L."/>
            <person name="Christie J."/>
            <person name="van den Ackerveken G."/>
            <person name="Bottin A."/>
            <person name="Bulone V."/>
            <person name="Diaz-Moreno S.M."/>
            <person name="Dumas B."/>
            <person name="Fan L."/>
            <person name="Gaulin E."/>
            <person name="Govers F."/>
            <person name="Grenville-Briggs L.J."/>
            <person name="Horner N.R."/>
            <person name="Levin J.Z."/>
            <person name="Mammella M."/>
            <person name="Meijer H.J."/>
            <person name="Morris P."/>
            <person name="Nusbaum C."/>
            <person name="Oome S."/>
            <person name="Phillips A.J."/>
            <person name="van Rooyen D."/>
            <person name="Rzeszutek E."/>
            <person name="Saraiva M."/>
            <person name="Secombes C.J."/>
            <person name="Seidl M.F."/>
            <person name="Snel B."/>
            <person name="Stassen J.H."/>
            <person name="Sykes S."/>
            <person name="Tripathy S."/>
            <person name="van den Berg H."/>
            <person name="Vega-Arreguin J.C."/>
            <person name="Wawra S."/>
            <person name="Young S.K."/>
            <person name="Zeng Q."/>
            <person name="Dieguez-Uribeondo J."/>
            <person name="Russ C."/>
            <person name="Tyler B.M."/>
            <person name="van West P."/>
        </authorList>
    </citation>
    <scope>NUCLEOTIDE SEQUENCE [LARGE SCALE GENOMIC DNA]</scope>
    <source>
        <strain evidence="1 2">CBS 223.65</strain>
    </source>
</reference>
<dbReference type="EMBL" id="KK583194">
    <property type="protein sequence ID" value="KDO32840.1"/>
    <property type="molecule type" value="Genomic_DNA"/>
</dbReference>
<organism evidence="1 2">
    <name type="scientific">Saprolegnia parasitica (strain CBS 223.65)</name>
    <dbReference type="NCBI Taxonomy" id="695850"/>
    <lineage>
        <taxon>Eukaryota</taxon>
        <taxon>Sar</taxon>
        <taxon>Stramenopiles</taxon>
        <taxon>Oomycota</taxon>
        <taxon>Saprolegniomycetes</taxon>
        <taxon>Saprolegniales</taxon>
        <taxon>Saprolegniaceae</taxon>
        <taxon>Saprolegnia</taxon>
    </lineage>
</organism>
<protein>
    <submittedName>
        <fullName evidence="1">Uncharacterized protein</fullName>
    </submittedName>
</protein>
<dbReference type="KEGG" id="spar:SPRG_02533"/>
<dbReference type="RefSeq" id="XP_012196495.1">
    <property type="nucleotide sequence ID" value="XM_012341105.1"/>
</dbReference>
<sequence length="54" mass="5915">MAALEQPAPDVEAWMCMLSVCDLLDASAEDLAGSLHCIRDLSVTITEHSVRRNE</sequence>
<evidence type="ECO:0000313" key="2">
    <source>
        <dbReference type="Proteomes" id="UP000030745"/>
    </source>
</evidence>
<accession>A0A067CUB0</accession>
<name>A0A067CUB0_SAPPC</name>
<evidence type="ECO:0000313" key="1">
    <source>
        <dbReference type="EMBL" id="KDO32840.1"/>
    </source>
</evidence>
<dbReference type="AlphaFoldDB" id="A0A067CUB0"/>
<gene>
    <name evidence="1" type="ORF">SPRG_02533</name>
</gene>
<dbReference type="Proteomes" id="UP000030745">
    <property type="component" value="Unassembled WGS sequence"/>
</dbReference>
<dbReference type="VEuPathDB" id="FungiDB:SPRG_02533"/>
<proteinExistence type="predicted"/>